<feature type="domain" description="Peptidase S1" evidence="1">
    <location>
        <begin position="64"/>
        <end position="103"/>
    </location>
</feature>
<accession>E4Y1B7</accession>
<dbReference type="Pfam" id="PF00089">
    <property type="entry name" value="Trypsin"/>
    <property type="match status" value="1"/>
</dbReference>
<protein>
    <recommendedName>
        <fullName evidence="1">Peptidase S1 domain-containing protein</fullName>
    </recommendedName>
</protein>
<dbReference type="AlphaFoldDB" id="E4Y1B7"/>
<evidence type="ECO:0000313" key="2">
    <source>
        <dbReference type="EMBL" id="CBY15661.1"/>
    </source>
</evidence>
<dbReference type="GO" id="GO:0006508">
    <property type="term" value="P:proteolysis"/>
    <property type="evidence" value="ECO:0007669"/>
    <property type="project" value="InterPro"/>
</dbReference>
<evidence type="ECO:0000259" key="1">
    <source>
        <dbReference type="Pfam" id="PF00089"/>
    </source>
</evidence>
<dbReference type="Gene3D" id="2.40.10.10">
    <property type="entry name" value="Trypsin-like serine proteases"/>
    <property type="match status" value="1"/>
</dbReference>
<dbReference type="Proteomes" id="UP000001307">
    <property type="component" value="Unassembled WGS sequence"/>
</dbReference>
<keyword evidence="3" id="KW-1185">Reference proteome</keyword>
<name>E4Y1B7_OIKDI</name>
<dbReference type="SUPFAM" id="SSF50494">
    <property type="entry name" value="Trypsin-like serine proteases"/>
    <property type="match status" value="1"/>
</dbReference>
<dbReference type="InterPro" id="IPR009003">
    <property type="entry name" value="Peptidase_S1_PA"/>
</dbReference>
<dbReference type="InterPro" id="IPR001254">
    <property type="entry name" value="Trypsin_dom"/>
</dbReference>
<dbReference type="EMBL" id="FN653600">
    <property type="protein sequence ID" value="CBY15661.1"/>
    <property type="molecule type" value="Genomic_DNA"/>
</dbReference>
<organism evidence="2">
    <name type="scientific">Oikopleura dioica</name>
    <name type="common">Tunicate</name>
    <dbReference type="NCBI Taxonomy" id="34765"/>
    <lineage>
        <taxon>Eukaryota</taxon>
        <taxon>Metazoa</taxon>
        <taxon>Chordata</taxon>
        <taxon>Tunicata</taxon>
        <taxon>Appendicularia</taxon>
        <taxon>Copelata</taxon>
        <taxon>Oikopleuridae</taxon>
        <taxon>Oikopleura</taxon>
    </lineage>
</organism>
<dbReference type="InParanoid" id="E4Y1B7"/>
<gene>
    <name evidence="2" type="ORF">GSOID_T00013966001</name>
</gene>
<dbReference type="InterPro" id="IPR043504">
    <property type="entry name" value="Peptidase_S1_PA_chymotrypsin"/>
</dbReference>
<reference evidence="2" key="1">
    <citation type="journal article" date="2010" name="Science">
        <title>Plasticity of animal genome architecture unmasked by rapid evolution of a pelagic tunicate.</title>
        <authorList>
            <person name="Denoeud F."/>
            <person name="Henriet S."/>
            <person name="Mungpakdee S."/>
            <person name="Aury J.M."/>
            <person name="Da Silva C."/>
            <person name="Brinkmann H."/>
            <person name="Mikhaleva J."/>
            <person name="Olsen L.C."/>
            <person name="Jubin C."/>
            <person name="Canestro C."/>
            <person name="Bouquet J.M."/>
            <person name="Danks G."/>
            <person name="Poulain J."/>
            <person name="Campsteijn C."/>
            <person name="Adamski M."/>
            <person name="Cross I."/>
            <person name="Yadetie F."/>
            <person name="Muffato M."/>
            <person name="Louis A."/>
            <person name="Butcher S."/>
            <person name="Tsagkogeorga G."/>
            <person name="Konrad A."/>
            <person name="Singh S."/>
            <person name="Jensen M.F."/>
            <person name="Cong E.H."/>
            <person name="Eikeseth-Otteraa H."/>
            <person name="Noel B."/>
            <person name="Anthouard V."/>
            <person name="Porcel B.M."/>
            <person name="Kachouri-Lafond R."/>
            <person name="Nishino A."/>
            <person name="Ugolini M."/>
            <person name="Chourrout P."/>
            <person name="Nishida H."/>
            <person name="Aasland R."/>
            <person name="Huzurbazar S."/>
            <person name="Westhof E."/>
            <person name="Delsuc F."/>
            <person name="Lehrach H."/>
            <person name="Reinhardt R."/>
            <person name="Weissenbach J."/>
            <person name="Roy S.W."/>
            <person name="Artiguenave F."/>
            <person name="Postlethwait J.H."/>
            <person name="Manak J.R."/>
            <person name="Thompson E.M."/>
            <person name="Jaillon O."/>
            <person name="Du Pasquier L."/>
            <person name="Boudinot P."/>
            <person name="Liberles D.A."/>
            <person name="Volff J.N."/>
            <person name="Philippe H."/>
            <person name="Lenhard B."/>
            <person name="Roest Crollius H."/>
            <person name="Wincker P."/>
            <person name="Chourrout D."/>
        </authorList>
    </citation>
    <scope>NUCLEOTIDE SEQUENCE [LARGE SCALE GENOMIC DNA]</scope>
</reference>
<sequence length="109" mass="11757">MTLTDAITTCAYENSFSTRPGVGPRPGKAELKQSSCLTGALATKKEDKLQCKNLSATVPYCYFSGAGVVQNGELVGIYSHSNGCNEIGAEIVYTRIYKYADWLTETMAS</sequence>
<proteinExistence type="predicted"/>
<dbReference type="GO" id="GO:0004252">
    <property type="term" value="F:serine-type endopeptidase activity"/>
    <property type="evidence" value="ECO:0007669"/>
    <property type="project" value="InterPro"/>
</dbReference>
<evidence type="ECO:0000313" key="3">
    <source>
        <dbReference type="Proteomes" id="UP000001307"/>
    </source>
</evidence>